<dbReference type="PANTHER" id="PTHR10543:SF26">
    <property type="entry name" value="9-CIS-EPOXYCAROTENOID DIOXYGENASE NCED3, CHLOROPLASTIC"/>
    <property type="match status" value="1"/>
</dbReference>
<comment type="subcellular location">
    <subcellularLocation>
        <location evidence="1">Plastid</location>
        <location evidence="1">Chloroplast</location>
    </subcellularLocation>
</comment>
<evidence type="ECO:0000256" key="3">
    <source>
        <dbReference type="ARBA" id="ARBA00022528"/>
    </source>
</evidence>
<feature type="binding site" evidence="15">
    <location>
        <position position="53"/>
    </location>
    <ligand>
        <name>Fe cation</name>
        <dbReference type="ChEBI" id="CHEBI:24875"/>
        <note>catalytic</note>
    </ligand>
</feature>
<dbReference type="GO" id="GO:0009507">
    <property type="term" value="C:chloroplast"/>
    <property type="evidence" value="ECO:0007669"/>
    <property type="project" value="UniProtKB-SubCell"/>
</dbReference>
<evidence type="ECO:0000256" key="2">
    <source>
        <dbReference type="ARBA" id="ARBA00006787"/>
    </source>
</evidence>
<feature type="binding site" evidence="15">
    <location>
        <position position="4"/>
    </location>
    <ligand>
        <name>Fe cation</name>
        <dbReference type="ChEBI" id="CHEBI:24875"/>
        <note>catalytic</note>
    </ligand>
</feature>
<comment type="caution">
    <text evidence="16">The sequence shown here is derived from an EMBL/GenBank/DDBJ whole genome shotgun (WGS) entry which is preliminary data.</text>
</comment>
<proteinExistence type="inferred from homology"/>
<dbReference type="GO" id="GO:0009688">
    <property type="term" value="P:abscisic acid biosynthetic process"/>
    <property type="evidence" value="ECO:0007669"/>
    <property type="project" value="UniProtKB-KW"/>
</dbReference>
<dbReference type="Proteomes" id="UP001558713">
    <property type="component" value="Unassembled WGS sequence"/>
</dbReference>
<comment type="cofactor">
    <cofactor evidence="15">
        <name>Fe(2+)</name>
        <dbReference type="ChEBI" id="CHEBI:29033"/>
    </cofactor>
    <text evidence="15">Binds 1 Fe(2+) ion per subunit.</text>
</comment>
<accession>A0ABD0ZE17</accession>
<evidence type="ECO:0000256" key="1">
    <source>
        <dbReference type="ARBA" id="ARBA00004229"/>
    </source>
</evidence>
<evidence type="ECO:0000256" key="12">
    <source>
        <dbReference type="ARBA" id="ARBA00036784"/>
    </source>
</evidence>
<keyword evidence="6" id="KW-0937">Abscisic acid biosynthesis</keyword>
<evidence type="ECO:0000313" key="17">
    <source>
        <dbReference type="Proteomes" id="UP001558713"/>
    </source>
</evidence>
<reference evidence="16 17" key="1">
    <citation type="submission" date="2024-04" db="EMBL/GenBank/DDBJ databases">
        <title>Genome assembly C_amara_ONT_v2.</title>
        <authorList>
            <person name="Yant L."/>
            <person name="Moore C."/>
            <person name="Slenker M."/>
        </authorList>
    </citation>
    <scope>NUCLEOTIDE SEQUENCE [LARGE SCALE GENOMIC DNA]</scope>
    <source>
        <tissue evidence="16">Leaf</tissue>
    </source>
</reference>
<organism evidence="16 17">
    <name type="scientific">Cardamine amara subsp. amara</name>
    <dbReference type="NCBI Taxonomy" id="228776"/>
    <lineage>
        <taxon>Eukaryota</taxon>
        <taxon>Viridiplantae</taxon>
        <taxon>Streptophyta</taxon>
        <taxon>Embryophyta</taxon>
        <taxon>Tracheophyta</taxon>
        <taxon>Spermatophyta</taxon>
        <taxon>Magnoliopsida</taxon>
        <taxon>eudicotyledons</taxon>
        <taxon>Gunneridae</taxon>
        <taxon>Pentapetalae</taxon>
        <taxon>rosids</taxon>
        <taxon>malvids</taxon>
        <taxon>Brassicales</taxon>
        <taxon>Brassicaceae</taxon>
        <taxon>Cardamineae</taxon>
        <taxon>Cardamine</taxon>
    </lineage>
</organism>
<name>A0ABD0ZE17_CARAN</name>
<keyword evidence="3" id="KW-0150">Chloroplast</keyword>
<sequence>MIAHRKFDPESGQLFALSYDVVSKTYLKYFRFSPDGTTSPDVEIQLDQPTIMHDFAITETFVVIPDQQVVFKLPEMIRGGSPVVYDNNKVSRSSEQWFL</sequence>
<evidence type="ECO:0000256" key="4">
    <source>
        <dbReference type="ARBA" id="ARBA00022640"/>
    </source>
</evidence>
<dbReference type="Pfam" id="PF03055">
    <property type="entry name" value="RPE65"/>
    <property type="match status" value="1"/>
</dbReference>
<comment type="catalytic activity">
    <reaction evidence="11">
        <text>9-cis-violaxanthin + O2 = (3S,5R,6S)-5,6-epoxy-3-hydroxy-5,6-dihydro-12'-apo-beta-caroten-12'-al + 2-cis,4-trans-xanthoxin</text>
        <dbReference type="Rhea" id="RHEA:16541"/>
        <dbReference type="ChEBI" id="CHEBI:15379"/>
        <dbReference type="ChEBI" id="CHEBI:32304"/>
        <dbReference type="ChEBI" id="CHEBI:34597"/>
        <dbReference type="ChEBI" id="CHEBI:35305"/>
        <dbReference type="EC" id="1.13.11.51"/>
    </reaction>
</comment>
<keyword evidence="10 15" id="KW-0408">Iron</keyword>
<protein>
    <recommendedName>
        <fullName evidence="13">9-cis-epoxycarotenoid dioxygenase</fullName>
        <ecNumber evidence="13">1.13.11.51</ecNumber>
    </recommendedName>
</protein>
<dbReference type="InterPro" id="IPR004294">
    <property type="entry name" value="Carotenoid_Oase"/>
</dbReference>
<evidence type="ECO:0000313" key="16">
    <source>
        <dbReference type="EMBL" id="KAL1192926.1"/>
    </source>
</evidence>
<keyword evidence="5 15" id="KW-0479">Metal-binding</keyword>
<evidence type="ECO:0000256" key="9">
    <source>
        <dbReference type="ARBA" id="ARBA00023002"/>
    </source>
</evidence>
<gene>
    <name evidence="16" type="ORF">V5N11_013459</name>
</gene>
<evidence type="ECO:0000256" key="10">
    <source>
        <dbReference type="ARBA" id="ARBA00023004"/>
    </source>
</evidence>
<keyword evidence="9" id="KW-0560">Oxidoreductase</keyword>
<dbReference type="EC" id="1.13.11.51" evidence="13"/>
<dbReference type="GO" id="GO:0045549">
    <property type="term" value="F:9-cis-epoxycarotenoid dioxygenase activity"/>
    <property type="evidence" value="ECO:0007669"/>
    <property type="project" value="UniProtKB-EC"/>
</dbReference>
<keyword evidence="8 16" id="KW-0223">Dioxygenase</keyword>
<evidence type="ECO:0000256" key="7">
    <source>
        <dbReference type="ARBA" id="ARBA00022946"/>
    </source>
</evidence>
<dbReference type="GO" id="GO:0046872">
    <property type="term" value="F:metal ion binding"/>
    <property type="evidence" value="ECO:0007669"/>
    <property type="project" value="UniProtKB-KW"/>
</dbReference>
<evidence type="ECO:0000256" key="6">
    <source>
        <dbReference type="ARBA" id="ARBA00022865"/>
    </source>
</evidence>
<comment type="catalytic activity">
    <reaction evidence="14">
        <text>a 9-cis-epoxycarotenoid + O2 = a 12'-apo-carotenal + 2-cis,4-trans-xanthoxin</text>
        <dbReference type="Rhea" id="RHEA:23328"/>
        <dbReference type="ChEBI" id="CHEBI:15379"/>
        <dbReference type="ChEBI" id="CHEBI:32304"/>
        <dbReference type="ChEBI" id="CHEBI:51972"/>
        <dbReference type="ChEBI" id="CHEBI:51973"/>
        <dbReference type="EC" id="1.13.11.51"/>
    </reaction>
</comment>
<comment type="similarity">
    <text evidence="2">Belongs to the carotenoid oxygenase family.</text>
</comment>
<keyword evidence="17" id="KW-1185">Reference proteome</keyword>
<evidence type="ECO:0000256" key="8">
    <source>
        <dbReference type="ARBA" id="ARBA00022964"/>
    </source>
</evidence>
<evidence type="ECO:0000256" key="11">
    <source>
        <dbReference type="ARBA" id="ARBA00035929"/>
    </source>
</evidence>
<evidence type="ECO:0000256" key="13">
    <source>
        <dbReference type="ARBA" id="ARBA00039007"/>
    </source>
</evidence>
<evidence type="ECO:0000256" key="5">
    <source>
        <dbReference type="ARBA" id="ARBA00022723"/>
    </source>
</evidence>
<evidence type="ECO:0000256" key="15">
    <source>
        <dbReference type="PIRSR" id="PIRSR604294-1"/>
    </source>
</evidence>
<evidence type="ECO:0000256" key="14">
    <source>
        <dbReference type="ARBA" id="ARBA00048369"/>
    </source>
</evidence>
<comment type="catalytic activity">
    <reaction evidence="12">
        <text>9'-cis-neoxanthin + O2 = (3S,5R,6R)-3,5-dihydroxy-6,7-didehydro-5,6-dihydro-12'-apo-beta-caroten-12'-al + 2-cis,4-trans-xanthoxin</text>
        <dbReference type="Rhea" id="RHEA:19677"/>
        <dbReference type="ChEBI" id="CHEBI:15379"/>
        <dbReference type="ChEBI" id="CHEBI:32304"/>
        <dbReference type="ChEBI" id="CHEBI:34596"/>
        <dbReference type="ChEBI" id="CHEBI:35306"/>
        <dbReference type="EC" id="1.13.11.51"/>
    </reaction>
</comment>
<keyword evidence="7" id="KW-0809">Transit peptide</keyword>
<dbReference type="AlphaFoldDB" id="A0ABD0ZE17"/>
<keyword evidence="4" id="KW-0934">Plastid</keyword>
<dbReference type="PANTHER" id="PTHR10543">
    <property type="entry name" value="BETA-CAROTENE DIOXYGENASE"/>
    <property type="match status" value="1"/>
</dbReference>
<dbReference type="EMBL" id="JBANAX010000804">
    <property type="protein sequence ID" value="KAL1192926.1"/>
    <property type="molecule type" value="Genomic_DNA"/>
</dbReference>